<sequence>MASAGLSRDSIENAITPDRVAGLQDPKPDGISPWRNHSRTHSRNISEEFGLLQSPLNVHEHHTTTSYRYEHPRREKRKIPQWAGIPQSLDREKKEQWRDWGVDFFMMILAIPFLVLAGIVIQVNGKPVGVHQDGLRQCILVTATIFPFLFSVIVGRATIKLATWKLERGTTLGLLEKLIGSRTFGGTILTQIRLWPLTFLSLGLVLIWFISPIGSQAALRMLGTTANELPFSANITYSNMRQSSYSGDPLFPISLIYPRMRMGGEIFQQVILRLISLHFFGIPVAGIPPGNSTFNIESTYLELTCSSLTSNITRTSSSNSSPQFLNPGLISTNGPFLSATNVTADTLWAMGYLGADISSLLGASFSSPAKTCLDCLPNNYTSEKLVPGTLLYQDFSGVSNVTSIYCVPSQTYIESLVACSKTSTTQSCSITSQRLSILQNQPAAITYLSFGPVINGLTQLLPQATQKISEVDIFQNYLVNPFSNTYIQSTPIPRFVSSTNTSNFSSPSNNESRLLTVPLQDFSTRLSQLINTFLQGSTLNSTTYLTSSSFFPIPQTSALQTNPSDLTSILATAPQTLTVPATLTRLIPFYAASLPWAAIFLLSTLFLLFSSILAAILRHYTLTRDYLPYVSSLVRESQFVTMPRGGVKMDGLERAREMRDLKVRMGDVGDVGAGWEVGTGVAVSVGQLAVMDWGGFDHLTKTALE</sequence>
<feature type="transmembrane region" description="Helical" evidence="2">
    <location>
        <begin position="192"/>
        <end position="211"/>
    </location>
</feature>
<name>A0A8H4W329_9HELO</name>
<dbReference type="EMBL" id="JAAMPI010000609">
    <property type="protein sequence ID" value="KAF4629940.1"/>
    <property type="molecule type" value="Genomic_DNA"/>
</dbReference>
<proteinExistence type="predicted"/>
<keyword evidence="2" id="KW-0472">Membrane</keyword>
<accession>A0A8H4W329</accession>
<keyword evidence="4" id="KW-1185">Reference proteome</keyword>
<feature type="transmembrane region" description="Helical" evidence="2">
    <location>
        <begin position="100"/>
        <end position="122"/>
    </location>
</feature>
<feature type="transmembrane region" description="Helical" evidence="2">
    <location>
        <begin position="594"/>
        <end position="617"/>
    </location>
</feature>
<dbReference type="Proteomes" id="UP000566819">
    <property type="component" value="Unassembled WGS sequence"/>
</dbReference>
<gene>
    <name evidence="3" type="ORF">G7Y89_g8204</name>
</gene>
<protein>
    <submittedName>
        <fullName evidence="3">Uncharacterized protein</fullName>
    </submittedName>
</protein>
<feature type="region of interest" description="Disordered" evidence="1">
    <location>
        <begin position="1"/>
        <end position="38"/>
    </location>
</feature>
<organism evidence="3 4">
    <name type="scientific">Cudoniella acicularis</name>
    <dbReference type="NCBI Taxonomy" id="354080"/>
    <lineage>
        <taxon>Eukaryota</taxon>
        <taxon>Fungi</taxon>
        <taxon>Dikarya</taxon>
        <taxon>Ascomycota</taxon>
        <taxon>Pezizomycotina</taxon>
        <taxon>Leotiomycetes</taxon>
        <taxon>Helotiales</taxon>
        <taxon>Tricladiaceae</taxon>
        <taxon>Cudoniella</taxon>
    </lineage>
</organism>
<keyword evidence="2" id="KW-1133">Transmembrane helix</keyword>
<dbReference type="OrthoDB" id="3692311at2759"/>
<evidence type="ECO:0000256" key="1">
    <source>
        <dbReference type="SAM" id="MobiDB-lite"/>
    </source>
</evidence>
<feature type="transmembrane region" description="Helical" evidence="2">
    <location>
        <begin position="134"/>
        <end position="155"/>
    </location>
</feature>
<reference evidence="3 4" key="1">
    <citation type="submission" date="2020-03" db="EMBL/GenBank/DDBJ databases">
        <title>Draft Genome Sequence of Cudoniella acicularis.</title>
        <authorList>
            <person name="Buettner E."/>
            <person name="Kellner H."/>
        </authorList>
    </citation>
    <scope>NUCLEOTIDE SEQUENCE [LARGE SCALE GENOMIC DNA]</scope>
    <source>
        <strain evidence="3 4">DSM 108380</strain>
    </source>
</reference>
<evidence type="ECO:0000313" key="4">
    <source>
        <dbReference type="Proteomes" id="UP000566819"/>
    </source>
</evidence>
<comment type="caution">
    <text evidence="3">The sequence shown here is derived from an EMBL/GenBank/DDBJ whole genome shotgun (WGS) entry which is preliminary data.</text>
</comment>
<keyword evidence="2" id="KW-0812">Transmembrane</keyword>
<evidence type="ECO:0000256" key="2">
    <source>
        <dbReference type="SAM" id="Phobius"/>
    </source>
</evidence>
<evidence type="ECO:0000313" key="3">
    <source>
        <dbReference type="EMBL" id="KAF4629940.1"/>
    </source>
</evidence>
<dbReference type="AlphaFoldDB" id="A0A8H4W329"/>